<gene>
    <name evidence="2" type="ORF">H8K52_11250</name>
</gene>
<evidence type="ECO:0000313" key="2">
    <source>
        <dbReference type="EMBL" id="MBC3807921.1"/>
    </source>
</evidence>
<name>A0ABR6X4W8_9BURK</name>
<protein>
    <submittedName>
        <fullName evidence="2">Uncharacterized protein</fullName>
    </submittedName>
</protein>
<reference evidence="2 3" key="1">
    <citation type="submission" date="2020-08" db="EMBL/GenBank/DDBJ databases">
        <title>Novel species isolated from subtropical streams in China.</title>
        <authorList>
            <person name="Lu H."/>
        </authorList>
    </citation>
    <scope>NUCLEOTIDE SEQUENCE [LARGE SCALE GENOMIC DNA]</scope>
    <source>
        <strain evidence="2 3">KACC 16656</strain>
    </source>
</reference>
<dbReference type="EMBL" id="JACOFW010000011">
    <property type="protein sequence ID" value="MBC3807921.1"/>
    <property type="molecule type" value="Genomic_DNA"/>
</dbReference>
<keyword evidence="3" id="KW-1185">Reference proteome</keyword>
<feature type="region of interest" description="Disordered" evidence="1">
    <location>
        <begin position="54"/>
        <end position="79"/>
    </location>
</feature>
<feature type="compositionally biased region" description="Polar residues" evidence="1">
    <location>
        <begin position="67"/>
        <end position="79"/>
    </location>
</feature>
<evidence type="ECO:0000256" key="1">
    <source>
        <dbReference type="SAM" id="MobiDB-lite"/>
    </source>
</evidence>
<dbReference type="Proteomes" id="UP000648257">
    <property type="component" value="Unassembled WGS sequence"/>
</dbReference>
<evidence type="ECO:0000313" key="3">
    <source>
        <dbReference type="Proteomes" id="UP000648257"/>
    </source>
</evidence>
<dbReference type="RefSeq" id="WP_186923000.1">
    <property type="nucleotide sequence ID" value="NZ_JACOFW010000011.1"/>
</dbReference>
<proteinExistence type="predicted"/>
<organism evidence="2 3">
    <name type="scientific">Undibacterium seohonense</name>
    <dbReference type="NCBI Taxonomy" id="1344950"/>
    <lineage>
        <taxon>Bacteria</taxon>
        <taxon>Pseudomonadati</taxon>
        <taxon>Pseudomonadota</taxon>
        <taxon>Betaproteobacteria</taxon>
        <taxon>Burkholderiales</taxon>
        <taxon>Oxalobacteraceae</taxon>
        <taxon>Undibacterium</taxon>
    </lineage>
</organism>
<sequence>MLTGIFAQDVKAKLPFSTGTDSWSQPFIASWPALQVANTPNLASSPLTFSPSMGASALLTPHDGSTGDHSTWTKQHSPN</sequence>
<comment type="caution">
    <text evidence="2">The sequence shown here is derived from an EMBL/GenBank/DDBJ whole genome shotgun (WGS) entry which is preliminary data.</text>
</comment>
<accession>A0ABR6X4W8</accession>